<reference evidence="6" key="1">
    <citation type="submission" date="2022-01" db="EMBL/GenBank/DDBJ databases">
        <title>Paenibacillus spongiae sp. nov., isolated from marine sponge.</title>
        <authorList>
            <person name="Li Z."/>
            <person name="Zhang M."/>
        </authorList>
    </citation>
    <scope>NUCLEOTIDE SEQUENCE</scope>
    <source>
        <strain evidence="6">PHS-Z3</strain>
    </source>
</reference>
<organism evidence="6 7">
    <name type="scientific">Paenibacillus spongiae</name>
    <dbReference type="NCBI Taxonomy" id="2909671"/>
    <lineage>
        <taxon>Bacteria</taxon>
        <taxon>Bacillati</taxon>
        <taxon>Bacillota</taxon>
        <taxon>Bacilli</taxon>
        <taxon>Bacillales</taxon>
        <taxon>Paenibacillaceae</taxon>
        <taxon>Paenibacillus</taxon>
    </lineage>
</organism>
<dbReference type="PROSITE" id="PS50901">
    <property type="entry name" value="FTSK"/>
    <property type="match status" value="1"/>
</dbReference>
<protein>
    <recommendedName>
        <fullName evidence="5">FtsK domain-containing protein</fullName>
    </recommendedName>
</protein>
<dbReference type="Proteomes" id="UP001057877">
    <property type="component" value="Chromosome"/>
</dbReference>
<dbReference type="InterPro" id="IPR050206">
    <property type="entry name" value="FtsK/SpoIIIE/SftA"/>
</dbReference>
<evidence type="ECO:0000313" key="7">
    <source>
        <dbReference type="Proteomes" id="UP001057877"/>
    </source>
</evidence>
<feature type="compositionally biased region" description="Polar residues" evidence="4">
    <location>
        <begin position="385"/>
        <end position="394"/>
    </location>
</feature>
<dbReference type="InterPro" id="IPR027417">
    <property type="entry name" value="P-loop_NTPase"/>
</dbReference>
<feature type="binding site" evidence="3">
    <location>
        <begin position="116"/>
        <end position="123"/>
    </location>
    <ligand>
        <name>ATP</name>
        <dbReference type="ChEBI" id="CHEBI:30616"/>
    </ligand>
</feature>
<evidence type="ECO:0000313" key="6">
    <source>
        <dbReference type="EMBL" id="UVI31232.1"/>
    </source>
</evidence>
<proteinExistence type="predicted"/>
<keyword evidence="7" id="KW-1185">Reference proteome</keyword>
<dbReference type="SUPFAM" id="SSF52540">
    <property type="entry name" value="P-loop containing nucleoside triphosphate hydrolases"/>
    <property type="match status" value="1"/>
</dbReference>
<dbReference type="RefSeq" id="WP_258387296.1">
    <property type="nucleotide sequence ID" value="NZ_CP091430.1"/>
</dbReference>
<keyword evidence="1 3" id="KW-0547">Nucleotide-binding</keyword>
<gene>
    <name evidence="6" type="ORF">L1F29_05145</name>
</gene>
<evidence type="ECO:0000256" key="3">
    <source>
        <dbReference type="PROSITE-ProRule" id="PRU00289"/>
    </source>
</evidence>
<keyword evidence="2 3" id="KW-0067">ATP-binding</keyword>
<evidence type="ECO:0000256" key="1">
    <source>
        <dbReference type="ARBA" id="ARBA00022741"/>
    </source>
</evidence>
<name>A0ABY5SBD1_9BACL</name>
<dbReference type="Gene3D" id="3.40.50.300">
    <property type="entry name" value="P-loop containing nucleotide triphosphate hydrolases"/>
    <property type="match status" value="1"/>
</dbReference>
<dbReference type="EMBL" id="CP091430">
    <property type="protein sequence ID" value="UVI31232.1"/>
    <property type="molecule type" value="Genomic_DNA"/>
</dbReference>
<feature type="compositionally biased region" description="Polar residues" evidence="4">
    <location>
        <begin position="335"/>
        <end position="344"/>
    </location>
</feature>
<evidence type="ECO:0000256" key="2">
    <source>
        <dbReference type="ARBA" id="ARBA00022840"/>
    </source>
</evidence>
<dbReference type="PANTHER" id="PTHR22683">
    <property type="entry name" value="SPORULATION PROTEIN RELATED"/>
    <property type="match status" value="1"/>
</dbReference>
<accession>A0ABY5SBD1</accession>
<evidence type="ECO:0000259" key="5">
    <source>
        <dbReference type="PROSITE" id="PS50901"/>
    </source>
</evidence>
<feature type="compositionally biased region" description="Basic and acidic residues" evidence="4">
    <location>
        <begin position="355"/>
        <end position="369"/>
    </location>
</feature>
<feature type="region of interest" description="Disordered" evidence="4">
    <location>
        <begin position="335"/>
        <end position="394"/>
    </location>
</feature>
<evidence type="ECO:0000256" key="4">
    <source>
        <dbReference type="SAM" id="MobiDB-lite"/>
    </source>
</evidence>
<dbReference type="InterPro" id="IPR002543">
    <property type="entry name" value="FtsK_dom"/>
</dbReference>
<dbReference type="PANTHER" id="PTHR22683:SF1">
    <property type="entry name" value="TYPE VII SECRETION SYSTEM PROTEIN ESSC"/>
    <property type="match status" value="1"/>
</dbReference>
<feature type="domain" description="FtsK" evidence="5">
    <location>
        <begin position="98"/>
        <end position="280"/>
    </location>
</feature>
<sequence>MRIEKKLMLALNKIADGFRYIESRPVLCGSEHAFRLPMGRCALDVQNRLDALVSAVGAPVELIDRGGAVIVRVVEKDFPQRMRFQMDDLRPDRLLIGYDRLFRPVYNRMMHLLSGGASGSGKTVWLRFVLYQMACMGAVVKIADLKGFSFFPFEALPGFQVVKNLPDTADLLNDACAELDRREQLVIRSRNRHVLKSLPYNVVVIDEAAQIAPKMHSGRMRDYARYCDECVARLAQKGREPKVILIYCTQRPDHTIINGQVKSNVEATVAFRTHTDYDSRIILNTPGAERISVATPGRCLFRGETLQTLQVPFIGESDHEWEQLLAPLKVEVLNDGSSHRTPASRSYIEGSYTGADRDDTPAGHTERFAGSKQKGVSAAKRAGGRQTNTVSLPWSTKDMAAETYSDEIAD</sequence>